<dbReference type="OrthoDB" id="8115404at2"/>
<dbReference type="EMBL" id="CP038636">
    <property type="protein sequence ID" value="QBY55114.1"/>
    <property type="molecule type" value="Genomic_DNA"/>
</dbReference>
<sequence>MHTVIRTYSGSGAKELFALLETRTAEIESLMRSVQGFVSYTLARTADGGFSVTTCNDKAGADESVKVAKDWIATNAAGTAANAPSISEGTVILHVK</sequence>
<evidence type="ECO:0000313" key="2">
    <source>
        <dbReference type="Proteomes" id="UP000295294"/>
    </source>
</evidence>
<protein>
    <submittedName>
        <fullName evidence="1">Uncharacterized protein</fullName>
    </submittedName>
</protein>
<gene>
    <name evidence="1" type="ORF">E0W60_28640</name>
</gene>
<dbReference type="RefSeq" id="WP_135706415.1">
    <property type="nucleotide sequence ID" value="NZ_CP038636.1"/>
</dbReference>
<name>A0A4P7LG05_9BURK</name>
<proteinExistence type="predicted"/>
<accession>A0A4P7LG05</accession>
<dbReference type="AlphaFoldDB" id="A0A4P7LG05"/>
<geneLocation type="plasmid" evidence="1">
    <name>unnamed1</name>
</geneLocation>
<organism evidence="1 2">
    <name type="scientific">Cupriavidus oxalaticus</name>
    <dbReference type="NCBI Taxonomy" id="96344"/>
    <lineage>
        <taxon>Bacteria</taxon>
        <taxon>Pseudomonadati</taxon>
        <taxon>Pseudomonadota</taxon>
        <taxon>Betaproteobacteria</taxon>
        <taxon>Burkholderiales</taxon>
        <taxon>Burkholderiaceae</taxon>
        <taxon>Cupriavidus</taxon>
    </lineage>
</organism>
<reference evidence="1 2" key="1">
    <citation type="submission" date="2019-03" db="EMBL/GenBank/DDBJ databases">
        <title>Efficiently degradation of phenoxyalkanoic acid herbicides by Cupriavidus oxalaticus strain X32.</title>
        <authorList>
            <person name="Sheng X."/>
        </authorList>
    </citation>
    <scope>NUCLEOTIDE SEQUENCE [LARGE SCALE GENOMIC DNA]</scope>
    <source>
        <strain evidence="1 2">X32</strain>
        <plasmid evidence="1 2">unnamed1</plasmid>
    </source>
</reference>
<keyword evidence="1" id="KW-0614">Plasmid</keyword>
<dbReference type="KEGG" id="cox:E0W60_28640"/>
<dbReference type="Proteomes" id="UP000295294">
    <property type="component" value="Plasmid unnamed1"/>
</dbReference>
<evidence type="ECO:0000313" key="1">
    <source>
        <dbReference type="EMBL" id="QBY55114.1"/>
    </source>
</evidence>